<dbReference type="InterPro" id="IPR007709">
    <property type="entry name" value="N-FG_amidohydro"/>
</dbReference>
<organism evidence="1 2">
    <name type="scientific">Fulvimonas yonginensis</name>
    <dbReference type="NCBI Taxonomy" id="1495200"/>
    <lineage>
        <taxon>Bacteria</taxon>
        <taxon>Pseudomonadati</taxon>
        <taxon>Pseudomonadota</taxon>
        <taxon>Gammaproteobacteria</taxon>
        <taxon>Lysobacterales</taxon>
        <taxon>Rhodanobacteraceae</taxon>
        <taxon>Fulvimonas</taxon>
    </lineage>
</organism>
<gene>
    <name evidence="1" type="primary">hutG</name>
    <name evidence="1" type="ORF">WAT24_13375</name>
</gene>
<evidence type="ECO:0000313" key="1">
    <source>
        <dbReference type="EMBL" id="MEI7037754.1"/>
    </source>
</evidence>
<sequence length="260" mass="28901">MDIFRLDRGTAPLLISLPHDGSHIPPGIAARMRPAARRSPDTDWHVARLYAPLAQALGASLLRPLASRYVVDLNRPADGHALYPGRRETGLVPTIGFDGEPLYLGPDGEPDAAEVQRRVNAYWRPYHEALQQELARLRARHGRVVLWEGHSIRSRVPMLFEGRLPDLNLGTADGASCAPGLQHRLESLLDAQDRYDSVVNGRFKGGYITRHYGRPGDGVDAVQLELAQCNYMDEESFAWDEAKATTLREAIEPLLRACLD</sequence>
<protein>
    <submittedName>
        <fullName evidence="1">N-formylglutamate deformylase</fullName>
        <ecNumber evidence="1">3.5.1.68</ecNumber>
    </submittedName>
</protein>
<evidence type="ECO:0000313" key="2">
    <source>
        <dbReference type="Proteomes" id="UP001381174"/>
    </source>
</evidence>
<dbReference type="InterPro" id="IPR010247">
    <property type="entry name" value="HutG_amidohyd"/>
</dbReference>
<keyword evidence="2" id="KW-1185">Reference proteome</keyword>
<reference evidence="1 2" key="1">
    <citation type="journal article" date="2014" name="Int. J. Syst. Evol. Microbiol.">
        <title>Fulvimonas yonginensis sp. nov., isolated from greenhouse soil, and emended description of the genus Fulvimonas.</title>
        <authorList>
            <person name="Ahn J.H."/>
            <person name="Kim S.J."/>
            <person name="Weon H.Y."/>
            <person name="Hong S.B."/>
            <person name="Seok S.J."/>
            <person name="Kwon S.W."/>
        </authorList>
    </citation>
    <scope>NUCLEOTIDE SEQUENCE [LARGE SCALE GENOMIC DNA]</scope>
    <source>
        <strain evidence="1 2">KACC 16952</strain>
    </source>
</reference>
<dbReference type="NCBIfam" id="TIGR02017">
    <property type="entry name" value="hutG_amidohyd"/>
    <property type="match status" value="1"/>
</dbReference>
<dbReference type="EMBL" id="JBBBNY010000011">
    <property type="protein sequence ID" value="MEI7037754.1"/>
    <property type="molecule type" value="Genomic_DNA"/>
</dbReference>
<dbReference type="Gene3D" id="3.40.630.40">
    <property type="entry name" value="Zn-dependent exopeptidases"/>
    <property type="match status" value="1"/>
</dbReference>
<keyword evidence="1" id="KW-0378">Hydrolase</keyword>
<dbReference type="GO" id="GO:0050129">
    <property type="term" value="F:N-formylglutamate deformylase activity"/>
    <property type="evidence" value="ECO:0007669"/>
    <property type="project" value="UniProtKB-EC"/>
</dbReference>
<dbReference type="RefSeq" id="WP_336808392.1">
    <property type="nucleotide sequence ID" value="NZ_JBBBNY010000011.1"/>
</dbReference>
<dbReference type="Pfam" id="PF05013">
    <property type="entry name" value="FGase"/>
    <property type="match status" value="1"/>
</dbReference>
<comment type="caution">
    <text evidence="1">The sequence shown here is derived from an EMBL/GenBank/DDBJ whole genome shotgun (WGS) entry which is preliminary data.</text>
</comment>
<dbReference type="Proteomes" id="UP001381174">
    <property type="component" value="Unassembled WGS sequence"/>
</dbReference>
<dbReference type="EC" id="3.5.1.68" evidence="1"/>
<accession>A0ABU8JDV0</accession>
<proteinExistence type="predicted"/>
<name>A0ABU8JDV0_9GAMM</name>
<dbReference type="SUPFAM" id="SSF53187">
    <property type="entry name" value="Zn-dependent exopeptidases"/>
    <property type="match status" value="1"/>
</dbReference>